<evidence type="ECO:0000313" key="1">
    <source>
        <dbReference type="EMBL" id="KAJ1949267.1"/>
    </source>
</evidence>
<proteinExistence type="predicted"/>
<gene>
    <name evidence="1" type="ORF">FBU59_001216</name>
</gene>
<protein>
    <submittedName>
        <fullName evidence="1">Uncharacterized protein</fullName>
    </submittedName>
</protein>
<sequence length="456" mass="50458">MSRRGEPTTPVGSNGLQPVGSPNRVRRRAGQAAPSMASLQQFSTPQNLNSRTNLTSPSSATSSRTTFAERVYRSTERRKATHWSPEEPPLFSGSPTPRSQLGAASPLRTPTHTRTPGSASRYDTTPNYAENEYDEYEDDNQNDDAKTVYFTPTSALPRGMMSGGKRPPPQPRFVTQPAQPAPTSAIPTSVLDLPSQRTYALAIGVGLVAWKVYDAVCLSVSGGISAWLFIKWSVLDTLLWYFGWRLHIPRFSISGQTMWILIALSVFLDVNLFWLRTSLLVLAVKPVALGFAGSCARFVQRIPLIGQRLIGDSELLIDTFELDDEHILGRHTIHVLPHSLAHMNTQGRGFCIDEQARLSEPWYWKYTSSVFAHHSNQNTRIPLLINGTQPASIVYAHTSFETGQRQLHAVRNIGALHRDVSTAYPTLGNWVLATYYLPISTPGAYELVSVKDAKGL</sequence>
<keyword evidence="2" id="KW-1185">Reference proteome</keyword>
<comment type="caution">
    <text evidence="1">The sequence shown here is derived from an EMBL/GenBank/DDBJ whole genome shotgun (WGS) entry which is preliminary data.</text>
</comment>
<name>A0ACC1JEJ8_9FUNG</name>
<reference evidence="1" key="1">
    <citation type="submission" date="2022-07" db="EMBL/GenBank/DDBJ databases">
        <title>Phylogenomic reconstructions and comparative analyses of Kickxellomycotina fungi.</title>
        <authorList>
            <person name="Reynolds N.K."/>
            <person name="Stajich J.E."/>
            <person name="Barry K."/>
            <person name="Grigoriev I.V."/>
            <person name="Crous P."/>
            <person name="Smith M.E."/>
        </authorList>
    </citation>
    <scope>NUCLEOTIDE SEQUENCE</scope>
    <source>
        <strain evidence="1">NRRL 5244</strain>
    </source>
</reference>
<dbReference type="EMBL" id="JANBPW010000500">
    <property type="protein sequence ID" value="KAJ1949267.1"/>
    <property type="molecule type" value="Genomic_DNA"/>
</dbReference>
<accession>A0ACC1JEJ8</accession>
<feature type="non-terminal residue" evidence="1">
    <location>
        <position position="456"/>
    </location>
</feature>
<evidence type="ECO:0000313" key="2">
    <source>
        <dbReference type="Proteomes" id="UP001150603"/>
    </source>
</evidence>
<organism evidence="1 2">
    <name type="scientific">Linderina macrospora</name>
    <dbReference type="NCBI Taxonomy" id="4868"/>
    <lineage>
        <taxon>Eukaryota</taxon>
        <taxon>Fungi</taxon>
        <taxon>Fungi incertae sedis</taxon>
        <taxon>Zoopagomycota</taxon>
        <taxon>Kickxellomycotina</taxon>
        <taxon>Kickxellomycetes</taxon>
        <taxon>Kickxellales</taxon>
        <taxon>Kickxellaceae</taxon>
        <taxon>Linderina</taxon>
    </lineage>
</organism>
<dbReference type="Proteomes" id="UP001150603">
    <property type="component" value="Unassembled WGS sequence"/>
</dbReference>